<accession>D4BD36</accession>
<dbReference type="EMBL" id="ABWL02000009">
    <property type="protein sequence ID" value="EFE07885.1"/>
    <property type="molecule type" value="Genomic_DNA"/>
</dbReference>
<sequence length="42" mass="4645">MAADALSGLHKKHVACRPDRICQYRHPAFSSPVTSPHNDNIC</sequence>
<comment type="caution">
    <text evidence="1">The sequence shown here is derived from an EMBL/GenBank/DDBJ whole genome shotgun (WGS) entry which is preliminary data.</text>
</comment>
<protein>
    <submittedName>
        <fullName evidence="1">Uncharacterized protein</fullName>
    </submittedName>
</protein>
<organism evidence="1 2">
    <name type="scientific">Citrobacter youngae ATCC 29220</name>
    <dbReference type="NCBI Taxonomy" id="500640"/>
    <lineage>
        <taxon>Bacteria</taxon>
        <taxon>Pseudomonadati</taxon>
        <taxon>Pseudomonadota</taxon>
        <taxon>Gammaproteobacteria</taxon>
        <taxon>Enterobacterales</taxon>
        <taxon>Enterobacteriaceae</taxon>
        <taxon>Citrobacter</taxon>
        <taxon>Citrobacter freundii complex</taxon>
    </lineage>
</organism>
<evidence type="ECO:0000313" key="2">
    <source>
        <dbReference type="Proteomes" id="UP000003880"/>
    </source>
</evidence>
<reference evidence="1 2" key="1">
    <citation type="submission" date="2010-02" db="EMBL/GenBank/DDBJ databases">
        <authorList>
            <person name="Weinstock G."/>
            <person name="Sodergren E."/>
            <person name="Clifton S."/>
            <person name="Fulton L."/>
            <person name="Fulton B."/>
            <person name="Courtney L."/>
            <person name="Fronick C."/>
            <person name="Harrison M."/>
            <person name="Strong C."/>
            <person name="Farmer C."/>
            <person name="Delahaunty K."/>
            <person name="Markovic C."/>
            <person name="Hall O."/>
            <person name="Minx P."/>
            <person name="Tomlinson C."/>
            <person name="Mitreva M."/>
            <person name="Nelson J."/>
            <person name="Hou S."/>
            <person name="Wollam A."/>
            <person name="Pepin K.H."/>
            <person name="Johnson M."/>
            <person name="Bhonagiri V."/>
            <person name="Zhang X."/>
            <person name="Suruliraj S."/>
            <person name="Warren W."/>
            <person name="Chinwalla A."/>
            <person name="Mardis E.R."/>
            <person name="Wilson R.K."/>
        </authorList>
    </citation>
    <scope>NUCLEOTIDE SEQUENCE [LARGE SCALE GENOMIC DNA]</scope>
    <source>
        <strain evidence="1 2">ATCC 29220</strain>
    </source>
</reference>
<proteinExistence type="predicted"/>
<evidence type="ECO:0000313" key="1">
    <source>
        <dbReference type="EMBL" id="EFE07885.1"/>
    </source>
</evidence>
<gene>
    <name evidence="1" type="ORF">CIT292_08403</name>
</gene>
<name>D4BD36_9ENTR</name>
<dbReference type="HOGENOM" id="CLU_3249256_0_0_6"/>
<dbReference type="Proteomes" id="UP000003880">
    <property type="component" value="Unassembled WGS sequence"/>
</dbReference>
<dbReference type="AlphaFoldDB" id="D4BD36"/>